<dbReference type="KEGG" id="shal:SHALO_1804"/>
<evidence type="ECO:0000256" key="8">
    <source>
        <dbReference type="ARBA" id="ARBA00023065"/>
    </source>
</evidence>
<reference evidence="14" key="1">
    <citation type="submission" date="2016-08" db="EMBL/GenBank/DDBJ databases">
        <title>Complete genome sequence of the organohalide-respiring Epsilonproteobacterium Sulfurospirillum halorespirans.</title>
        <authorList>
            <person name="Goris T."/>
            <person name="Zimmermann J."/>
            <person name="Schenz B."/>
            <person name="Lemos M."/>
            <person name="Hackermueller J."/>
            <person name="Diekert G."/>
        </authorList>
    </citation>
    <scope>NUCLEOTIDE SEQUENCE [LARGE SCALE GENOMIC DNA]</scope>
    <source>
        <strain>DSM 13726</strain>
        <strain evidence="14">PCE-M2</strain>
    </source>
</reference>
<protein>
    <submittedName>
        <fullName evidence="13">Potassium transporter Kup</fullName>
    </submittedName>
</protein>
<proteinExistence type="predicted"/>
<feature type="transmembrane region" description="Helical" evidence="10">
    <location>
        <begin position="97"/>
        <end position="121"/>
    </location>
</feature>
<keyword evidence="6" id="KW-0630">Potassium</keyword>
<evidence type="ECO:0000256" key="4">
    <source>
        <dbReference type="ARBA" id="ARBA00022692"/>
    </source>
</evidence>
<dbReference type="InterPro" id="IPR053952">
    <property type="entry name" value="K_trans_C"/>
</dbReference>
<keyword evidence="5" id="KW-0769">Symport</keyword>
<dbReference type="EMBL" id="CP017111">
    <property type="protein sequence ID" value="AOO65575.1"/>
    <property type="molecule type" value="Genomic_DNA"/>
</dbReference>
<evidence type="ECO:0000256" key="5">
    <source>
        <dbReference type="ARBA" id="ARBA00022847"/>
    </source>
</evidence>
<dbReference type="GO" id="GO:0015293">
    <property type="term" value="F:symporter activity"/>
    <property type="evidence" value="ECO:0007669"/>
    <property type="project" value="UniProtKB-KW"/>
</dbReference>
<dbReference type="PANTHER" id="PTHR30540">
    <property type="entry name" value="OSMOTIC STRESS POTASSIUM TRANSPORTER"/>
    <property type="match status" value="1"/>
</dbReference>
<dbReference type="Proteomes" id="UP000094609">
    <property type="component" value="Chromosome"/>
</dbReference>
<feature type="transmembrane region" description="Helical" evidence="10">
    <location>
        <begin position="247"/>
        <end position="268"/>
    </location>
</feature>
<dbReference type="Pfam" id="PF02705">
    <property type="entry name" value="K_trans"/>
    <property type="match status" value="1"/>
</dbReference>
<gene>
    <name evidence="13" type="ORF">SHALO_1804</name>
</gene>
<name>A0A1D7TKQ3_9BACT</name>
<dbReference type="RefSeq" id="WP_069478237.1">
    <property type="nucleotide sequence ID" value="NZ_CP017111.1"/>
</dbReference>
<evidence type="ECO:0000256" key="7">
    <source>
        <dbReference type="ARBA" id="ARBA00022989"/>
    </source>
</evidence>
<keyword evidence="3" id="KW-0633">Potassium transport</keyword>
<evidence type="ECO:0000313" key="14">
    <source>
        <dbReference type="Proteomes" id="UP000094609"/>
    </source>
</evidence>
<dbReference type="PATRIC" id="fig|1193502.14.peg.1831"/>
<evidence type="ECO:0000256" key="3">
    <source>
        <dbReference type="ARBA" id="ARBA00022538"/>
    </source>
</evidence>
<feature type="transmembrane region" description="Helical" evidence="10">
    <location>
        <begin position="398"/>
        <end position="417"/>
    </location>
</feature>
<keyword evidence="8" id="KW-0406">Ion transport</keyword>
<dbReference type="GO" id="GO:0015079">
    <property type="term" value="F:potassium ion transmembrane transporter activity"/>
    <property type="evidence" value="ECO:0007669"/>
    <property type="project" value="InterPro"/>
</dbReference>
<feature type="transmembrane region" description="Helical" evidence="10">
    <location>
        <begin position="45"/>
        <end position="68"/>
    </location>
</feature>
<feature type="transmembrane region" description="Helical" evidence="10">
    <location>
        <begin position="340"/>
        <end position="361"/>
    </location>
</feature>
<keyword evidence="9 10" id="KW-0472">Membrane</keyword>
<dbReference type="InterPro" id="IPR053951">
    <property type="entry name" value="K_trans_N"/>
</dbReference>
<dbReference type="Pfam" id="PF22776">
    <property type="entry name" value="K_trans_C"/>
    <property type="match status" value="1"/>
</dbReference>
<feature type="transmembrane region" description="Helical" evidence="10">
    <location>
        <begin position="170"/>
        <end position="190"/>
    </location>
</feature>
<sequence>MTLRERIKNEMMVIKALGVVYGDIGTSPIYTLAVIFLIVPPMVESILGILSFVFWALIVLVTIQYAWLATSLSEKGEGGTVVLVQILTPYLQNTRMAAIVSVLGFLGLSLMIGDGVITPAISILSAVEGVLLIPHYEETPRIYLLIFASVIALVLFIVQKRGIEKVASAFGPVMVIWFLTLGGVGLWYIIQESSILEAMNPLYAINFAMKFPLITFILLADIVLATTGGEALYADMGHLGRLPILKGWIFAFVALVLSYYGQGAFLLTHPECTGSPLFEMMQEFAPQFFIPFLILTIIATIIASQAMISGIFSVLYQAMTTRIFPHFRVEYTSHELRSQIYVGSVNWFLFGCVIIMLFVFQESGKLAAAYGLAVSGAMSITGTLMVIIFAYRRSWIKMVFALLSGTTSFVFFTSCLLKIPHGGYWSLLIASVPLGLIILYTEGQKRLYSSFLSVDKDEFLKEYKVHYTQESHIEGTALFFARKKENIPAYIPKTMFQNGIIYERNVIVKMKPTSEPLGVECEFSNLAPGLSLLVIFVGYMEVFNMEEILKSQNINERTIFYGDEEIVSHSLWWKLYAFIKDMSPSFVSFYNFPSEKLIGVSRRAEI</sequence>
<evidence type="ECO:0000256" key="6">
    <source>
        <dbReference type="ARBA" id="ARBA00022958"/>
    </source>
</evidence>
<dbReference type="GO" id="GO:0016020">
    <property type="term" value="C:membrane"/>
    <property type="evidence" value="ECO:0007669"/>
    <property type="project" value="UniProtKB-SubCell"/>
</dbReference>
<keyword evidence="4 10" id="KW-0812">Transmembrane</keyword>
<dbReference type="AlphaFoldDB" id="A0A1D7TKQ3"/>
<feature type="transmembrane region" description="Helical" evidence="10">
    <location>
        <begin position="12"/>
        <end position="39"/>
    </location>
</feature>
<evidence type="ECO:0000259" key="12">
    <source>
        <dbReference type="Pfam" id="PF22776"/>
    </source>
</evidence>
<dbReference type="STRING" id="1193502.SHALO_1804"/>
<comment type="subcellular location">
    <subcellularLocation>
        <location evidence="1">Membrane</location>
        <topology evidence="1">Multi-pass membrane protein</topology>
    </subcellularLocation>
</comment>
<keyword evidence="7 10" id="KW-1133">Transmembrane helix</keyword>
<dbReference type="InterPro" id="IPR003855">
    <property type="entry name" value="K+_transporter"/>
</dbReference>
<evidence type="ECO:0000256" key="1">
    <source>
        <dbReference type="ARBA" id="ARBA00004141"/>
    </source>
</evidence>
<feature type="transmembrane region" description="Helical" evidence="10">
    <location>
        <begin position="367"/>
        <end position="391"/>
    </location>
</feature>
<evidence type="ECO:0000313" key="13">
    <source>
        <dbReference type="EMBL" id="AOO65575.1"/>
    </source>
</evidence>
<dbReference type="PANTHER" id="PTHR30540:SF83">
    <property type="entry name" value="K+ POTASSIUM TRANSPORTER"/>
    <property type="match status" value="1"/>
</dbReference>
<evidence type="ECO:0000256" key="9">
    <source>
        <dbReference type="ARBA" id="ARBA00023136"/>
    </source>
</evidence>
<feature type="transmembrane region" description="Helical" evidence="10">
    <location>
        <begin position="202"/>
        <end position="226"/>
    </location>
</feature>
<feature type="domain" description="K+ potassium transporter integral membrane" evidence="11">
    <location>
        <begin position="13"/>
        <end position="453"/>
    </location>
</feature>
<evidence type="ECO:0000256" key="2">
    <source>
        <dbReference type="ARBA" id="ARBA00022448"/>
    </source>
</evidence>
<feature type="domain" description="K+ potassium transporter C-terminal" evidence="12">
    <location>
        <begin position="475"/>
        <end position="606"/>
    </location>
</feature>
<evidence type="ECO:0000259" key="11">
    <source>
        <dbReference type="Pfam" id="PF02705"/>
    </source>
</evidence>
<accession>A0A1D7TKQ3</accession>
<evidence type="ECO:0000256" key="10">
    <source>
        <dbReference type="SAM" id="Phobius"/>
    </source>
</evidence>
<organism evidence="13 14">
    <name type="scientific">Sulfurospirillum halorespirans DSM 13726</name>
    <dbReference type="NCBI Taxonomy" id="1193502"/>
    <lineage>
        <taxon>Bacteria</taxon>
        <taxon>Pseudomonadati</taxon>
        <taxon>Campylobacterota</taxon>
        <taxon>Epsilonproteobacteria</taxon>
        <taxon>Campylobacterales</taxon>
        <taxon>Sulfurospirillaceae</taxon>
        <taxon>Sulfurospirillum</taxon>
    </lineage>
</organism>
<keyword evidence="14" id="KW-1185">Reference proteome</keyword>
<feature type="transmembrane region" description="Helical" evidence="10">
    <location>
        <begin position="423"/>
        <end position="441"/>
    </location>
</feature>
<feature type="transmembrane region" description="Helical" evidence="10">
    <location>
        <begin position="288"/>
        <end position="319"/>
    </location>
</feature>
<feature type="transmembrane region" description="Helical" evidence="10">
    <location>
        <begin position="141"/>
        <end position="158"/>
    </location>
</feature>
<keyword evidence="2" id="KW-0813">Transport</keyword>